<dbReference type="PATRIC" id="fig|1244869.3.peg.4447"/>
<organism evidence="2 3">
    <name type="scientific">Paramagnetospirillum caucaseum</name>
    <dbReference type="NCBI Taxonomy" id="1244869"/>
    <lineage>
        <taxon>Bacteria</taxon>
        <taxon>Pseudomonadati</taxon>
        <taxon>Pseudomonadota</taxon>
        <taxon>Alphaproteobacteria</taxon>
        <taxon>Rhodospirillales</taxon>
        <taxon>Magnetospirillaceae</taxon>
        <taxon>Paramagnetospirillum</taxon>
    </lineage>
</organism>
<reference evidence="2 3" key="1">
    <citation type="journal article" date="2014" name="Genome Announc.">
        <title>Draft Genome Sequence of Magnetospirillum sp. Strain SO-1, a Freshwater Magnetotactic Bacterium Isolated from the Ol'khovka River, Russia.</title>
        <authorList>
            <person name="Grouzdev D.S."/>
            <person name="Dziuba M.V."/>
            <person name="Sukhacheva M.S."/>
            <person name="Mardanov A.V."/>
            <person name="Beletskiy A.V."/>
            <person name="Kuznetsov B.B."/>
            <person name="Skryabin K.G."/>
        </authorList>
    </citation>
    <scope>NUCLEOTIDE SEQUENCE [LARGE SCALE GENOMIC DNA]</scope>
    <source>
        <strain evidence="2 3">SO-1</strain>
    </source>
</reference>
<evidence type="ECO:0000313" key="3">
    <source>
        <dbReference type="Proteomes" id="UP000011744"/>
    </source>
</evidence>
<evidence type="ECO:0000256" key="1">
    <source>
        <dbReference type="SAM" id="MobiDB-lite"/>
    </source>
</evidence>
<protein>
    <submittedName>
        <fullName evidence="2">Uncharacterized protein</fullName>
    </submittedName>
</protein>
<sequence length="234" mass="26089">DYIPYMMPHENYHTYPDRWVDLPSNELLLVEISADGTLTAENITVVRQSTDMTIEVSFYTKGRVWMNSLSCTIKWVDNCVYTNISFDPFLLGGGLDAVKLQLGVIYGQLQFLSEPTIHADYIDPSPYVQKARADRGKSPLPAYRVIRPGQTVMHYRKGDAAGGTKVEAGSESSEKFKGRGKGVPKSPHWNPGCTYAKKNGRIVHKRPYPVKGGKCPNPIPVLALKPNEVQFVSD</sequence>
<proteinExistence type="predicted"/>
<accession>M2ZJU5</accession>
<feature type="region of interest" description="Disordered" evidence="1">
    <location>
        <begin position="159"/>
        <end position="191"/>
    </location>
</feature>
<dbReference type="AlphaFoldDB" id="M2ZJU5"/>
<dbReference type="EMBL" id="AONQ01000139">
    <property type="protein sequence ID" value="EME67577.1"/>
    <property type="molecule type" value="Genomic_DNA"/>
</dbReference>
<keyword evidence="3" id="KW-1185">Reference proteome</keyword>
<name>M2ZJU5_9PROT</name>
<dbReference type="RefSeq" id="WP_008622460.1">
    <property type="nucleotide sequence ID" value="NZ_AONQ01000139.1"/>
</dbReference>
<comment type="caution">
    <text evidence="2">The sequence shown here is derived from an EMBL/GenBank/DDBJ whole genome shotgun (WGS) entry which is preliminary data.</text>
</comment>
<feature type="non-terminal residue" evidence="2">
    <location>
        <position position="1"/>
    </location>
</feature>
<gene>
    <name evidence="2" type="ORF">H261_22798</name>
</gene>
<evidence type="ECO:0000313" key="2">
    <source>
        <dbReference type="EMBL" id="EME67577.1"/>
    </source>
</evidence>
<dbReference type="Proteomes" id="UP000011744">
    <property type="component" value="Unassembled WGS sequence"/>
</dbReference>